<dbReference type="PRINTS" id="PR00081">
    <property type="entry name" value="GDHRDH"/>
</dbReference>
<name>A0ABT9TS37_PAENI</name>
<evidence type="ECO:0000256" key="1">
    <source>
        <dbReference type="ARBA" id="ARBA00006484"/>
    </source>
</evidence>
<dbReference type="PRINTS" id="PR00080">
    <property type="entry name" value="SDRFAMILY"/>
</dbReference>
<evidence type="ECO:0000256" key="2">
    <source>
        <dbReference type="ARBA" id="ARBA00023002"/>
    </source>
</evidence>
<dbReference type="PANTHER" id="PTHR42760">
    <property type="entry name" value="SHORT-CHAIN DEHYDROGENASES/REDUCTASES FAMILY MEMBER"/>
    <property type="match status" value="1"/>
</dbReference>
<dbReference type="SUPFAM" id="SSF51735">
    <property type="entry name" value="NAD(P)-binding Rossmann-fold domains"/>
    <property type="match status" value="1"/>
</dbReference>
<gene>
    <name evidence="3" type="ORF">J2T10_003712</name>
</gene>
<sequence>MNNLSPLSFSLVGKTALVTGAAGGTGRAITAALAAAGASRILGWDRIADDSPNVEGQIVDLSDTNSVEQALADLNDLPSIVVNAAGFYANRPSFDVDTADFRRTLDINLTSPYIIQREIGRRLIEKNLDGAFINISSVAGKHAFGNQVDYVASKAGLIGLTRAAALDLAPYITVNGIAPGTVDTPMISKVIEDVAAVTGLSLEEQREAFISGIPTKRMQQPNEIAAAVVFLASIAARSITGEVLNVDGGSTRD</sequence>
<comment type="caution">
    <text evidence="3">The sequence shown here is derived from an EMBL/GenBank/DDBJ whole genome shotgun (WGS) entry which is preliminary data.</text>
</comment>
<reference evidence="3 4" key="1">
    <citation type="submission" date="2023-07" db="EMBL/GenBank/DDBJ databases">
        <title>Sorghum-associated microbial communities from plants grown in Nebraska, USA.</title>
        <authorList>
            <person name="Schachtman D."/>
        </authorList>
    </citation>
    <scope>NUCLEOTIDE SEQUENCE [LARGE SCALE GENOMIC DNA]</scope>
    <source>
        <strain evidence="3 4">CC523</strain>
    </source>
</reference>
<dbReference type="Gene3D" id="3.40.50.720">
    <property type="entry name" value="NAD(P)-binding Rossmann-like Domain"/>
    <property type="match status" value="1"/>
</dbReference>
<dbReference type="Proteomes" id="UP001244563">
    <property type="component" value="Unassembled WGS sequence"/>
</dbReference>
<dbReference type="InterPro" id="IPR020904">
    <property type="entry name" value="Sc_DH/Rdtase_CS"/>
</dbReference>
<dbReference type="RefSeq" id="WP_306879259.1">
    <property type="nucleotide sequence ID" value="NZ_JAUSSW010000013.1"/>
</dbReference>
<keyword evidence="2" id="KW-0560">Oxidoreductase</keyword>
<comment type="similarity">
    <text evidence="1">Belongs to the short-chain dehydrogenases/reductases (SDR) family.</text>
</comment>
<dbReference type="EMBL" id="JAUSSW010000013">
    <property type="protein sequence ID" value="MDQ0104039.1"/>
    <property type="molecule type" value="Genomic_DNA"/>
</dbReference>
<dbReference type="PANTHER" id="PTHR42760:SF133">
    <property type="entry name" value="3-OXOACYL-[ACYL-CARRIER-PROTEIN] REDUCTASE"/>
    <property type="match status" value="1"/>
</dbReference>
<dbReference type="PROSITE" id="PS00061">
    <property type="entry name" value="ADH_SHORT"/>
    <property type="match status" value="1"/>
</dbReference>
<dbReference type="InterPro" id="IPR002347">
    <property type="entry name" value="SDR_fam"/>
</dbReference>
<proteinExistence type="inferred from homology"/>
<evidence type="ECO:0000313" key="3">
    <source>
        <dbReference type="EMBL" id="MDQ0104039.1"/>
    </source>
</evidence>
<evidence type="ECO:0000313" key="4">
    <source>
        <dbReference type="Proteomes" id="UP001244563"/>
    </source>
</evidence>
<keyword evidence="4" id="KW-1185">Reference proteome</keyword>
<accession>A0ABT9TS37</accession>
<dbReference type="InterPro" id="IPR036291">
    <property type="entry name" value="NAD(P)-bd_dom_sf"/>
</dbReference>
<protein>
    <submittedName>
        <fullName evidence="3">NAD(P)-dependent dehydrogenase (Short-subunit alcohol dehydrogenase family)</fullName>
    </submittedName>
</protein>
<organism evidence="3 4">
    <name type="scientific">Paenarthrobacter nicotinovorans</name>
    <name type="common">Arthrobacter nicotinovorans</name>
    <dbReference type="NCBI Taxonomy" id="29320"/>
    <lineage>
        <taxon>Bacteria</taxon>
        <taxon>Bacillati</taxon>
        <taxon>Actinomycetota</taxon>
        <taxon>Actinomycetes</taxon>
        <taxon>Micrococcales</taxon>
        <taxon>Micrococcaceae</taxon>
        <taxon>Paenarthrobacter</taxon>
    </lineage>
</organism>
<dbReference type="Pfam" id="PF13561">
    <property type="entry name" value="adh_short_C2"/>
    <property type="match status" value="1"/>
</dbReference>